<evidence type="ECO:0000256" key="3">
    <source>
        <dbReference type="ARBA" id="ARBA00022989"/>
    </source>
</evidence>
<dbReference type="Gene3D" id="1.20.1280.290">
    <property type="match status" value="1"/>
</dbReference>
<dbReference type="InterPro" id="IPR052241">
    <property type="entry name" value="SLC66/Scramblase_ANY1"/>
</dbReference>
<evidence type="ECO:0000256" key="4">
    <source>
        <dbReference type="ARBA" id="ARBA00023136"/>
    </source>
</evidence>
<dbReference type="Proteomes" id="UP001557470">
    <property type="component" value="Unassembled WGS sequence"/>
</dbReference>
<protein>
    <recommendedName>
        <fullName evidence="8">PQ-loop repeat-containing protein 1</fullName>
    </recommendedName>
</protein>
<proteinExistence type="predicted"/>
<feature type="transmembrane region" description="Helical" evidence="5">
    <location>
        <begin position="53"/>
        <end position="71"/>
    </location>
</feature>
<dbReference type="AlphaFoldDB" id="A0ABD0XX85"/>
<dbReference type="PANTHER" id="PTHR14856:SF11">
    <property type="entry name" value="PQ-LOOP REPEAT-CONTAINING PROTEIN 1 ISOFORM X1"/>
    <property type="match status" value="1"/>
</dbReference>
<feature type="transmembrane region" description="Helical" evidence="5">
    <location>
        <begin position="152"/>
        <end position="169"/>
    </location>
</feature>
<dbReference type="GO" id="GO:0016020">
    <property type="term" value="C:membrane"/>
    <property type="evidence" value="ECO:0007669"/>
    <property type="project" value="UniProtKB-SubCell"/>
</dbReference>
<dbReference type="Pfam" id="PF04193">
    <property type="entry name" value="PQ-loop"/>
    <property type="match status" value="1"/>
</dbReference>
<evidence type="ECO:0000256" key="1">
    <source>
        <dbReference type="ARBA" id="ARBA00004141"/>
    </source>
</evidence>
<gene>
    <name evidence="6" type="ORF">UPYG_G00091270</name>
</gene>
<keyword evidence="4 5" id="KW-0472">Membrane</keyword>
<dbReference type="PANTHER" id="PTHR14856">
    <property type="entry name" value="PQ-LOOP REPEAT-CONTAINING PROTEIN 1-LIKE PROTEIN"/>
    <property type="match status" value="1"/>
</dbReference>
<evidence type="ECO:0000313" key="6">
    <source>
        <dbReference type="EMBL" id="KAL1007760.1"/>
    </source>
</evidence>
<feature type="transmembrane region" description="Helical" evidence="5">
    <location>
        <begin position="77"/>
        <end position="98"/>
    </location>
</feature>
<comment type="caution">
    <text evidence="6">The sequence shown here is derived from an EMBL/GenBank/DDBJ whole genome shotgun (WGS) entry which is preliminary data.</text>
</comment>
<evidence type="ECO:0000313" key="7">
    <source>
        <dbReference type="Proteomes" id="UP001557470"/>
    </source>
</evidence>
<accession>A0ABD0XX85</accession>
<evidence type="ECO:0008006" key="8">
    <source>
        <dbReference type="Google" id="ProtNLM"/>
    </source>
</evidence>
<keyword evidence="3 5" id="KW-1133">Transmembrane helix</keyword>
<sequence length="197" mass="22231">MDNGVDMGDVGSLRDTLGWLVGCAMVVIGALPYTPQYQKILRTKSTEGFSTHICLFLLVSNILRILFWFGKQFEMTLLLQSVVMIFTMLVMLNLCCSVQNNNHISTKQHHITDIDPRFFWSWDAFEDYLIFLLAFTLPCAFATLVFLDSALFVEVLGCLGVLAEALLGLPQLLQNRQHHSTTGMRSVQVTKTTIYSI</sequence>
<feature type="transmembrane region" description="Helical" evidence="5">
    <location>
        <begin position="16"/>
        <end position="33"/>
    </location>
</feature>
<organism evidence="6 7">
    <name type="scientific">Umbra pygmaea</name>
    <name type="common">Eastern mudminnow</name>
    <dbReference type="NCBI Taxonomy" id="75934"/>
    <lineage>
        <taxon>Eukaryota</taxon>
        <taxon>Metazoa</taxon>
        <taxon>Chordata</taxon>
        <taxon>Craniata</taxon>
        <taxon>Vertebrata</taxon>
        <taxon>Euteleostomi</taxon>
        <taxon>Actinopterygii</taxon>
        <taxon>Neopterygii</taxon>
        <taxon>Teleostei</taxon>
        <taxon>Protacanthopterygii</taxon>
        <taxon>Esociformes</taxon>
        <taxon>Umbridae</taxon>
        <taxon>Umbra</taxon>
    </lineage>
</organism>
<dbReference type="EMBL" id="JAGEUA010000002">
    <property type="protein sequence ID" value="KAL1007760.1"/>
    <property type="molecule type" value="Genomic_DNA"/>
</dbReference>
<keyword evidence="7" id="KW-1185">Reference proteome</keyword>
<reference evidence="6 7" key="1">
    <citation type="submission" date="2024-06" db="EMBL/GenBank/DDBJ databases">
        <authorList>
            <person name="Pan Q."/>
            <person name="Wen M."/>
            <person name="Jouanno E."/>
            <person name="Zahm M."/>
            <person name="Klopp C."/>
            <person name="Cabau C."/>
            <person name="Louis A."/>
            <person name="Berthelot C."/>
            <person name="Parey E."/>
            <person name="Roest Crollius H."/>
            <person name="Montfort J."/>
            <person name="Robinson-Rechavi M."/>
            <person name="Bouchez O."/>
            <person name="Lampietro C."/>
            <person name="Lopez Roques C."/>
            <person name="Donnadieu C."/>
            <person name="Postlethwait J."/>
            <person name="Bobe J."/>
            <person name="Verreycken H."/>
            <person name="Guiguen Y."/>
        </authorList>
    </citation>
    <scope>NUCLEOTIDE SEQUENCE [LARGE SCALE GENOMIC DNA]</scope>
    <source>
        <strain evidence="6">Up_M1</strain>
        <tissue evidence="6">Testis</tissue>
    </source>
</reference>
<keyword evidence="2 5" id="KW-0812">Transmembrane</keyword>
<name>A0ABD0XX85_UMBPY</name>
<evidence type="ECO:0000256" key="2">
    <source>
        <dbReference type="ARBA" id="ARBA00022692"/>
    </source>
</evidence>
<dbReference type="InterPro" id="IPR006603">
    <property type="entry name" value="PQ-loop_rpt"/>
</dbReference>
<comment type="subcellular location">
    <subcellularLocation>
        <location evidence="1">Membrane</location>
        <topology evidence="1">Multi-pass membrane protein</topology>
    </subcellularLocation>
</comment>
<dbReference type="FunFam" id="1.20.1280.290:FF:000008">
    <property type="entry name" value="PQ-loop repeat-containing protein 1"/>
    <property type="match status" value="1"/>
</dbReference>
<feature type="transmembrane region" description="Helical" evidence="5">
    <location>
        <begin position="128"/>
        <end position="146"/>
    </location>
</feature>
<evidence type="ECO:0000256" key="5">
    <source>
        <dbReference type="SAM" id="Phobius"/>
    </source>
</evidence>